<evidence type="ECO:0008006" key="10">
    <source>
        <dbReference type="Google" id="ProtNLM"/>
    </source>
</evidence>
<reference evidence="6" key="1">
    <citation type="submission" date="2016-12" db="EMBL/GenBank/DDBJ databases">
        <title>Whole genome sequencing of Sphingomonas koreensis.</title>
        <authorList>
            <person name="Conlan S."/>
            <person name="Thomas P.J."/>
            <person name="Mullikin J."/>
            <person name="Palmore T.N."/>
            <person name="Frank K.M."/>
            <person name="Segre J.A."/>
        </authorList>
    </citation>
    <scope>NUCLEOTIDE SEQUENCE</scope>
    <source>
        <strain evidence="6">ABOJV</strain>
    </source>
</reference>
<evidence type="ECO:0000313" key="8">
    <source>
        <dbReference type="Proteomes" id="UP000185161"/>
    </source>
</evidence>
<reference evidence="9" key="4">
    <citation type="submission" date="2018-07" db="EMBL/GenBank/DDBJ databases">
        <title>Genomic and Epidemiologic Investigation of an Indolent Hospital Outbreak.</title>
        <authorList>
            <person name="Johnson R.C."/>
            <person name="Deming C."/>
            <person name="Conlan S."/>
            <person name="Zellmer C.J."/>
            <person name="Michelin A.V."/>
            <person name="Lee-Lin S.-Q."/>
            <person name="Thomas P.J."/>
            <person name="Park M."/>
            <person name="Weingarten R.A."/>
            <person name="Less J."/>
            <person name="Dekker J.P."/>
            <person name="Frank K.M."/>
            <person name="Musser K.A."/>
            <person name="Mcquiston J.R."/>
            <person name="Henderson D.K."/>
            <person name="Lau A.F."/>
            <person name="Palmore T.N."/>
            <person name="Segre J.A."/>
        </authorList>
    </citation>
    <scope>NUCLEOTIDE SEQUENCE [LARGE SCALE GENOMIC DNA]</scope>
    <source>
        <strain evidence="9">SK-CDC1_0717</strain>
    </source>
</reference>
<keyword evidence="3 5" id="KW-1133">Transmembrane helix</keyword>
<evidence type="ECO:0000313" key="9">
    <source>
        <dbReference type="Proteomes" id="UP000287746"/>
    </source>
</evidence>
<dbReference type="InterPro" id="IPR059112">
    <property type="entry name" value="CysZ/EI24"/>
</dbReference>
<evidence type="ECO:0000256" key="5">
    <source>
        <dbReference type="SAM" id="Phobius"/>
    </source>
</evidence>
<keyword evidence="8" id="KW-1185">Reference proteome</keyword>
<evidence type="ECO:0000313" key="7">
    <source>
        <dbReference type="EMBL" id="RSY81541.1"/>
    </source>
</evidence>
<dbReference type="KEGG" id="skr:BRX40_09525"/>
<dbReference type="EMBL" id="QQYZ01000014">
    <property type="protein sequence ID" value="RSY81541.1"/>
    <property type="molecule type" value="Genomic_DNA"/>
</dbReference>
<dbReference type="OrthoDB" id="5421146at2"/>
<name>A0A1L6JG64_9SPHN</name>
<keyword evidence="4 5" id="KW-0472">Membrane</keyword>
<sequence>MLDAFLLSVRQLGDKRILTVFLKSMLLTLAIFAALGSALWFGTDALVRHYFEGSETTAAAASAVALLIGLLGGWLLFRAIAVAVIGVFADEVVHAVEAKHYPARFAAARDLSFARSLAMGMRSAVRALLVNLVLVPLYIVLLVTGVGTALAFFLVNSWLLGRDLGDMVAVRHLPDDDLARWRGVTRLSRFTLGAAGTALFFVPFVNFVAPVLGAAMATHLFHRRTAP</sequence>
<keyword evidence="2 5" id="KW-0812">Transmembrane</keyword>
<gene>
    <name evidence="6" type="ORF">BRX40_09525</name>
    <name evidence="7" type="ORF">DAH66_14480</name>
</gene>
<feature type="transmembrane region" description="Helical" evidence="5">
    <location>
        <begin position="198"/>
        <end position="221"/>
    </location>
</feature>
<evidence type="ECO:0000256" key="3">
    <source>
        <dbReference type="ARBA" id="ARBA00022989"/>
    </source>
</evidence>
<accession>A0A1L6JG64</accession>
<dbReference type="Proteomes" id="UP000287746">
    <property type="component" value="Unassembled WGS sequence"/>
</dbReference>
<reference evidence="8" key="2">
    <citation type="submission" date="2016-12" db="EMBL/GenBank/DDBJ databases">
        <title>Whole genome sequencing of Sphingomonas sp. ABOJV.</title>
        <authorList>
            <person name="Conlan S."/>
            <person name="Thomas P.J."/>
            <person name="Mullikin J."/>
            <person name="Palmore T.N."/>
            <person name="Frank K.M."/>
            <person name="Segre J.A."/>
        </authorList>
    </citation>
    <scope>NUCLEOTIDE SEQUENCE [LARGE SCALE GENOMIC DNA]</scope>
    <source>
        <strain evidence="8">ABOJV</strain>
    </source>
</reference>
<feature type="transmembrane region" description="Helical" evidence="5">
    <location>
        <begin position="128"/>
        <end position="155"/>
    </location>
</feature>
<evidence type="ECO:0000256" key="2">
    <source>
        <dbReference type="ARBA" id="ARBA00022692"/>
    </source>
</evidence>
<reference evidence="7" key="3">
    <citation type="submission" date="2018-07" db="EMBL/GenBank/DDBJ databases">
        <title>Genomic and Epidemiologic Investigation of an Indolent Hospital Outbreak.</title>
        <authorList>
            <person name="Johnson R.C."/>
            <person name="Deming C."/>
            <person name="Conlan S."/>
            <person name="Zellmer C.J."/>
            <person name="Michelin A.V."/>
            <person name="Lee-Lin S."/>
            <person name="Thomas P.J."/>
            <person name="Park M."/>
            <person name="Weingarten R.A."/>
            <person name="Less J."/>
            <person name="Dekker J.P."/>
            <person name="Frank K.M."/>
            <person name="Musser K.A."/>
            <person name="Mcquiston J.R."/>
            <person name="Henderson D.K."/>
            <person name="Lau A.F."/>
            <person name="Palmore T.N."/>
            <person name="Segre J.A."/>
        </authorList>
    </citation>
    <scope>NUCLEOTIDE SEQUENCE [LARGE SCALE GENOMIC DNA]</scope>
    <source>
        <strain evidence="7">SK-CDC1_0717</strain>
    </source>
</reference>
<dbReference type="STRING" id="93064.BRX40_09525"/>
<evidence type="ECO:0000313" key="6">
    <source>
        <dbReference type="EMBL" id="APR54932.1"/>
    </source>
</evidence>
<evidence type="ECO:0000256" key="4">
    <source>
        <dbReference type="ARBA" id="ARBA00023136"/>
    </source>
</evidence>
<dbReference type="Proteomes" id="UP000185161">
    <property type="component" value="Chromosome"/>
</dbReference>
<feature type="transmembrane region" description="Helical" evidence="5">
    <location>
        <begin position="61"/>
        <end position="89"/>
    </location>
</feature>
<feature type="transmembrane region" description="Helical" evidence="5">
    <location>
        <begin position="20"/>
        <end position="41"/>
    </location>
</feature>
<proteinExistence type="predicted"/>
<organism evidence="6 8">
    <name type="scientific">Sphingomonas koreensis</name>
    <dbReference type="NCBI Taxonomy" id="93064"/>
    <lineage>
        <taxon>Bacteria</taxon>
        <taxon>Pseudomonadati</taxon>
        <taxon>Pseudomonadota</taxon>
        <taxon>Alphaproteobacteria</taxon>
        <taxon>Sphingomonadales</taxon>
        <taxon>Sphingomonadaceae</taxon>
        <taxon>Sphingomonas</taxon>
    </lineage>
</organism>
<dbReference type="AlphaFoldDB" id="A0A1L6JG64"/>
<protein>
    <recommendedName>
        <fullName evidence="10">EI24 domain-containing protein</fullName>
    </recommendedName>
</protein>
<comment type="subcellular location">
    <subcellularLocation>
        <location evidence="1">Membrane</location>
        <topology evidence="1">Multi-pass membrane protein</topology>
    </subcellularLocation>
</comment>
<evidence type="ECO:0000256" key="1">
    <source>
        <dbReference type="ARBA" id="ARBA00004141"/>
    </source>
</evidence>
<dbReference type="EMBL" id="CP018820">
    <property type="protein sequence ID" value="APR54932.1"/>
    <property type="molecule type" value="Genomic_DNA"/>
</dbReference>
<dbReference type="Pfam" id="PF07264">
    <property type="entry name" value="EI24"/>
    <property type="match status" value="1"/>
</dbReference>